<organism evidence="4 5">
    <name type="scientific">Protaetiibacter larvae</name>
    <dbReference type="NCBI Taxonomy" id="2592654"/>
    <lineage>
        <taxon>Bacteria</taxon>
        <taxon>Bacillati</taxon>
        <taxon>Actinomycetota</taxon>
        <taxon>Actinomycetes</taxon>
        <taxon>Micrococcales</taxon>
        <taxon>Microbacteriaceae</taxon>
        <taxon>Protaetiibacter</taxon>
    </lineage>
</organism>
<protein>
    <submittedName>
        <fullName evidence="4">Sulfurtransferase</fullName>
    </submittedName>
</protein>
<dbReference type="InterPro" id="IPR001763">
    <property type="entry name" value="Rhodanese-like_dom"/>
</dbReference>
<dbReference type="PANTHER" id="PTHR11364:SF27">
    <property type="entry name" value="SULFURTRANSFERASE"/>
    <property type="match status" value="1"/>
</dbReference>
<dbReference type="Proteomes" id="UP000322159">
    <property type="component" value="Chromosome"/>
</dbReference>
<evidence type="ECO:0000259" key="3">
    <source>
        <dbReference type="PROSITE" id="PS50206"/>
    </source>
</evidence>
<reference evidence="4 5" key="1">
    <citation type="submission" date="2019-09" db="EMBL/GenBank/DDBJ databases">
        <title>Genome sequencing of strain KACC 19322.</title>
        <authorList>
            <person name="Heo J."/>
            <person name="Kim S.-J."/>
            <person name="Kim J.-S."/>
            <person name="Hong S.-B."/>
            <person name="Kwon S.-W."/>
        </authorList>
    </citation>
    <scope>NUCLEOTIDE SEQUENCE [LARGE SCALE GENOMIC DNA]</scope>
    <source>
        <strain evidence="4 5">KACC 19322</strain>
    </source>
</reference>
<feature type="domain" description="Rhodanese" evidence="3">
    <location>
        <begin position="194"/>
        <end position="289"/>
    </location>
</feature>
<name>A0A5C1Y740_9MICO</name>
<dbReference type="KEGG" id="lyk:FLP23_05260"/>
<dbReference type="SMART" id="SM00450">
    <property type="entry name" value="RHOD"/>
    <property type="match status" value="2"/>
</dbReference>
<evidence type="ECO:0000256" key="2">
    <source>
        <dbReference type="ARBA" id="ARBA00022737"/>
    </source>
</evidence>
<dbReference type="EMBL" id="CP043504">
    <property type="protein sequence ID" value="QEO09470.1"/>
    <property type="molecule type" value="Genomic_DNA"/>
</dbReference>
<dbReference type="InterPro" id="IPR036873">
    <property type="entry name" value="Rhodanese-like_dom_sf"/>
</dbReference>
<dbReference type="AlphaFoldDB" id="A0A5C1Y740"/>
<evidence type="ECO:0000313" key="4">
    <source>
        <dbReference type="EMBL" id="QEO09470.1"/>
    </source>
</evidence>
<proteinExistence type="predicted"/>
<dbReference type="SUPFAM" id="SSF52821">
    <property type="entry name" value="Rhodanese/Cell cycle control phosphatase"/>
    <property type="match status" value="2"/>
</dbReference>
<keyword evidence="2" id="KW-0677">Repeat</keyword>
<evidence type="ECO:0000313" key="5">
    <source>
        <dbReference type="Proteomes" id="UP000322159"/>
    </source>
</evidence>
<dbReference type="InterPro" id="IPR045078">
    <property type="entry name" value="TST/MPST-like"/>
</dbReference>
<keyword evidence="5" id="KW-1185">Reference proteome</keyword>
<dbReference type="Gene3D" id="3.40.250.10">
    <property type="entry name" value="Rhodanese-like domain"/>
    <property type="match status" value="2"/>
</dbReference>
<accession>A0A5C1Y740</accession>
<dbReference type="Pfam" id="PF00581">
    <property type="entry name" value="Rhodanese"/>
    <property type="match status" value="2"/>
</dbReference>
<dbReference type="PROSITE" id="PS50206">
    <property type="entry name" value="RHODANESE_3"/>
    <property type="match status" value="2"/>
</dbReference>
<gene>
    <name evidence="4" type="ORF">FLP23_05260</name>
</gene>
<dbReference type="OrthoDB" id="9770030at2"/>
<dbReference type="PANTHER" id="PTHR11364">
    <property type="entry name" value="THIOSULFATE SULFERTANSFERASE"/>
    <property type="match status" value="1"/>
</dbReference>
<feature type="domain" description="Rhodanese" evidence="3">
    <location>
        <begin position="56"/>
        <end position="148"/>
    </location>
</feature>
<evidence type="ECO:0000256" key="1">
    <source>
        <dbReference type="ARBA" id="ARBA00022679"/>
    </source>
</evidence>
<keyword evidence="1 4" id="KW-0808">Transferase</keyword>
<sequence length="291" mass="30860">MVTDAPVLASQLVSTQWLADHLGADGLVIADASVASFLRPDGRVGYLSGHEQYLLEGHIPGAVFADLIEEFSDPEGSYPFTRPDTARFEAAAGALGVDNDTTLVLYDTAVGQWASRVWWLFRAFGYDRVAVLDGGLTKWKAEGRELELGHVEPTPAVFTAVERPELWVEKADVEAVVRGEREAALVCATPPKEYSGEFVTRARGGHIPGSSSVPAGFLVDRDSNAVLDPEALREKLAPALGAPQIITYCGGGIAATAAALALTLVGERSVAVYDGSLNEWAADPEAPLITG</sequence>
<dbReference type="GO" id="GO:0004792">
    <property type="term" value="F:thiosulfate-cyanide sulfurtransferase activity"/>
    <property type="evidence" value="ECO:0007669"/>
    <property type="project" value="TreeGrafter"/>
</dbReference>
<dbReference type="CDD" id="cd01448">
    <property type="entry name" value="TST_Repeat_1"/>
    <property type="match status" value="1"/>
</dbReference>